<protein>
    <submittedName>
        <fullName evidence="2">Uncharacterized protein</fullName>
    </submittedName>
</protein>
<feature type="region of interest" description="Disordered" evidence="1">
    <location>
        <begin position="402"/>
        <end position="466"/>
    </location>
</feature>
<feature type="compositionally biased region" description="Basic and acidic residues" evidence="1">
    <location>
        <begin position="426"/>
        <end position="450"/>
    </location>
</feature>
<evidence type="ECO:0000256" key="1">
    <source>
        <dbReference type="SAM" id="MobiDB-lite"/>
    </source>
</evidence>
<gene>
    <name evidence="2" type="ORF">Vbra_2309</name>
</gene>
<evidence type="ECO:0000313" key="2">
    <source>
        <dbReference type="EMBL" id="CEM31877.1"/>
    </source>
</evidence>
<keyword evidence="3" id="KW-1185">Reference proteome</keyword>
<organism evidence="2 3">
    <name type="scientific">Vitrella brassicaformis (strain CCMP3155)</name>
    <dbReference type="NCBI Taxonomy" id="1169540"/>
    <lineage>
        <taxon>Eukaryota</taxon>
        <taxon>Sar</taxon>
        <taxon>Alveolata</taxon>
        <taxon>Colpodellida</taxon>
        <taxon>Vitrellaceae</taxon>
        <taxon>Vitrella</taxon>
    </lineage>
</organism>
<name>A0A0G4GNK3_VITBC</name>
<dbReference type="OrthoDB" id="2283630at2759"/>
<evidence type="ECO:0000313" key="3">
    <source>
        <dbReference type="Proteomes" id="UP000041254"/>
    </source>
</evidence>
<dbReference type="InParanoid" id="A0A0G4GNK3"/>
<sequence length="466" mass="52666">MFSPWHQSTAISSTKALPSLLTEQQTPLHARQAQTTTLKAILGDKRDTNDMLKQLFDGRLTTITPASIAAQSRVIRLTAGVIRQSLDHVPGILPLLPALPSAVRSAFEDALRSAIDNDDDFTRLFDALVSREAALNKKEAARRRRLEAAVEGSKGRSPLRSAMGRGGHEWHDRDDEWCVRPPLPPSGAVQYRWRRAGVPRDIDSIAQYYERIIDAQRSAINRLVTQTNTHSPKVRVASPLPVAHHHRLGSLTASGVRVGRLTANNNHNPHRRYRPALSPIPSNRMQEHDDNDDEDEQQQQQQQPAPHTPPQHINDTPDHHRTDPPQHPHGNNDNADSPQHRDDVGEDEREVSECVDGCRYHLRNHSRGVNYCPLSLKLTAKLRRRSNADGPLDFYPFFVKRHRPPSSSAPTHQRQHQHQQGASCDGRGRTGGEERRPRRMRERTAIDYREPQLNTKLRKGDPHTFG</sequence>
<dbReference type="Proteomes" id="UP000041254">
    <property type="component" value="Unassembled WGS sequence"/>
</dbReference>
<feature type="region of interest" description="Disordered" evidence="1">
    <location>
        <begin position="146"/>
        <end position="167"/>
    </location>
</feature>
<feature type="compositionally biased region" description="Basic and acidic residues" evidence="1">
    <location>
        <begin position="315"/>
        <end position="326"/>
    </location>
</feature>
<dbReference type="AlphaFoldDB" id="A0A0G4GNK3"/>
<dbReference type="EMBL" id="CDMY01000738">
    <property type="protein sequence ID" value="CEM31877.1"/>
    <property type="molecule type" value="Genomic_DNA"/>
</dbReference>
<proteinExistence type="predicted"/>
<reference evidence="2 3" key="1">
    <citation type="submission" date="2014-11" db="EMBL/GenBank/DDBJ databases">
        <authorList>
            <person name="Zhu J."/>
            <person name="Qi W."/>
            <person name="Song R."/>
        </authorList>
    </citation>
    <scope>NUCLEOTIDE SEQUENCE [LARGE SCALE GENOMIC DNA]</scope>
</reference>
<dbReference type="VEuPathDB" id="CryptoDB:Vbra_2309"/>
<feature type="region of interest" description="Disordered" evidence="1">
    <location>
        <begin position="251"/>
        <end position="348"/>
    </location>
</feature>
<feature type="compositionally biased region" description="Polar residues" evidence="1">
    <location>
        <begin position="405"/>
        <end position="422"/>
    </location>
</feature>
<accession>A0A0G4GNK3</accession>